<dbReference type="PROSITE" id="PS50112">
    <property type="entry name" value="PAS"/>
    <property type="match status" value="1"/>
</dbReference>
<evidence type="ECO:0000313" key="5">
    <source>
        <dbReference type="Proteomes" id="UP000197446"/>
    </source>
</evidence>
<dbReference type="InterPro" id="IPR000014">
    <property type="entry name" value="PAS"/>
</dbReference>
<gene>
    <name evidence="4" type="ORF">CDO81_08040</name>
</gene>
<dbReference type="InterPro" id="IPR029787">
    <property type="entry name" value="Nucleotide_cyclase"/>
</dbReference>
<protein>
    <recommendedName>
        <fullName evidence="6">Diguanylate cyclase</fullName>
    </recommendedName>
</protein>
<dbReference type="Proteomes" id="UP000197446">
    <property type="component" value="Unassembled WGS sequence"/>
</dbReference>
<dbReference type="SUPFAM" id="SSF55785">
    <property type="entry name" value="PYP-like sensor domain (PAS domain)"/>
    <property type="match status" value="2"/>
</dbReference>
<dbReference type="PANTHER" id="PTHR44757">
    <property type="entry name" value="DIGUANYLATE CYCLASE DGCP"/>
    <property type="match status" value="1"/>
</dbReference>
<dbReference type="SUPFAM" id="SSF55073">
    <property type="entry name" value="Nucleotide cyclase"/>
    <property type="match status" value="1"/>
</dbReference>
<keyword evidence="5" id="KW-1185">Reference proteome</keyword>
<dbReference type="PROSITE" id="PS50887">
    <property type="entry name" value="GGDEF"/>
    <property type="match status" value="1"/>
</dbReference>
<dbReference type="NCBIfam" id="TIGR00229">
    <property type="entry name" value="sensory_box"/>
    <property type="match status" value="2"/>
</dbReference>
<dbReference type="CDD" id="cd00130">
    <property type="entry name" value="PAS"/>
    <property type="match status" value="2"/>
</dbReference>
<proteinExistence type="predicted"/>
<dbReference type="AlphaFoldDB" id="A0A254NDR5"/>
<evidence type="ECO:0000313" key="4">
    <source>
        <dbReference type="EMBL" id="OWR04527.1"/>
    </source>
</evidence>
<dbReference type="InterPro" id="IPR043128">
    <property type="entry name" value="Rev_trsase/Diguanyl_cyclase"/>
</dbReference>
<evidence type="ECO:0008006" key="6">
    <source>
        <dbReference type="Google" id="ProtNLM"/>
    </source>
</evidence>
<feature type="coiled-coil region" evidence="1">
    <location>
        <begin position="115"/>
        <end position="142"/>
    </location>
</feature>
<sequence>MSHNNPAMLQQEQPPAALLAQSQELWWREDEHGVLQQLSGSVQALTGWAPGALLGQPVSRLLSPEAGQALAHALAQGEPDCRTWLQCQGGPPRRVALSAQPVAHALGQPAGRWVLARDLTDLARLEARLQDSERRYLELGETASEGIAVVQDGCFQFVNRHLCDFVGMTEADLLGRPFLEVIHEDDHELVFSNHRKRLAGVPIPTRYEYRVKTRTRGVRWLEMGGALIDWQGRPATINTINDVTVRKELEAQVRQLAFVDSLTGLPNRRLLDDRLRMAVNQAPRSGLHGAVLFIDLDRFKPLNDTHGHAAGDALLVAVAQRLQAAVRASDSVARLGGDEFVVMLTPLPASAAEAHQQAEAVAAKLRERLAQPYELRLPEPGGAGPAGAERRLLHHASASIGLAVFGPQDDNPEAVLARADQAMYRVKARR</sequence>
<dbReference type="InterPro" id="IPR013655">
    <property type="entry name" value="PAS_fold_3"/>
</dbReference>
<feature type="domain" description="PAS" evidence="2">
    <location>
        <begin position="152"/>
        <end position="201"/>
    </location>
</feature>
<evidence type="ECO:0000259" key="2">
    <source>
        <dbReference type="PROSITE" id="PS50112"/>
    </source>
</evidence>
<dbReference type="NCBIfam" id="TIGR00254">
    <property type="entry name" value="GGDEF"/>
    <property type="match status" value="1"/>
</dbReference>
<name>A0A254NDR5_9BURK</name>
<dbReference type="Gene3D" id="3.30.450.20">
    <property type="entry name" value="PAS domain"/>
    <property type="match status" value="2"/>
</dbReference>
<reference evidence="4 5" key="1">
    <citation type="journal article" date="2007" name="Int. J. Syst. Evol. Microbiol.">
        <title>Description of Pelomonas aquatica sp. nov. and Pelomonas puraquae sp. nov., isolated from industrial and haemodialysis water.</title>
        <authorList>
            <person name="Gomila M."/>
            <person name="Bowien B."/>
            <person name="Falsen E."/>
            <person name="Moore E.R."/>
            <person name="Lalucat J."/>
        </authorList>
    </citation>
    <scope>NUCLEOTIDE SEQUENCE [LARGE SCALE GENOMIC DNA]</scope>
    <source>
        <strain evidence="4 5">CCUG 52769</strain>
    </source>
</reference>
<dbReference type="InterPro" id="IPR013656">
    <property type="entry name" value="PAS_4"/>
</dbReference>
<evidence type="ECO:0000259" key="3">
    <source>
        <dbReference type="PROSITE" id="PS50887"/>
    </source>
</evidence>
<dbReference type="PANTHER" id="PTHR44757:SF2">
    <property type="entry name" value="BIOFILM ARCHITECTURE MAINTENANCE PROTEIN MBAA"/>
    <property type="match status" value="1"/>
</dbReference>
<dbReference type="EMBL" id="NISI01000002">
    <property type="protein sequence ID" value="OWR04527.1"/>
    <property type="molecule type" value="Genomic_DNA"/>
</dbReference>
<dbReference type="CDD" id="cd01949">
    <property type="entry name" value="GGDEF"/>
    <property type="match status" value="1"/>
</dbReference>
<evidence type="ECO:0000256" key="1">
    <source>
        <dbReference type="SAM" id="Coils"/>
    </source>
</evidence>
<dbReference type="InterPro" id="IPR035965">
    <property type="entry name" value="PAS-like_dom_sf"/>
</dbReference>
<dbReference type="InterPro" id="IPR000160">
    <property type="entry name" value="GGDEF_dom"/>
</dbReference>
<dbReference type="SMART" id="SM00267">
    <property type="entry name" value="GGDEF"/>
    <property type="match status" value="1"/>
</dbReference>
<dbReference type="OrthoDB" id="9813903at2"/>
<feature type="domain" description="GGDEF" evidence="3">
    <location>
        <begin position="287"/>
        <end position="430"/>
    </location>
</feature>
<accession>A0A254NDR5</accession>
<dbReference type="Pfam" id="PF08447">
    <property type="entry name" value="PAS_3"/>
    <property type="match status" value="1"/>
</dbReference>
<comment type="caution">
    <text evidence="4">The sequence shown here is derived from an EMBL/GenBank/DDBJ whole genome shotgun (WGS) entry which is preliminary data.</text>
</comment>
<dbReference type="Gene3D" id="3.30.70.270">
    <property type="match status" value="1"/>
</dbReference>
<dbReference type="Pfam" id="PF08448">
    <property type="entry name" value="PAS_4"/>
    <property type="match status" value="1"/>
</dbReference>
<keyword evidence="1" id="KW-0175">Coiled coil</keyword>
<dbReference type="SMART" id="SM00091">
    <property type="entry name" value="PAS"/>
    <property type="match status" value="2"/>
</dbReference>
<organism evidence="4 5">
    <name type="scientific">Roseateles puraquae</name>
    <dbReference type="NCBI Taxonomy" id="431059"/>
    <lineage>
        <taxon>Bacteria</taxon>
        <taxon>Pseudomonadati</taxon>
        <taxon>Pseudomonadota</taxon>
        <taxon>Betaproteobacteria</taxon>
        <taxon>Burkholderiales</taxon>
        <taxon>Sphaerotilaceae</taxon>
        <taxon>Roseateles</taxon>
    </lineage>
</organism>
<dbReference type="Pfam" id="PF00990">
    <property type="entry name" value="GGDEF"/>
    <property type="match status" value="1"/>
</dbReference>
<dbReference type="InterPro" id="IPR052155">
    <property type="entry name" value="Biofilm_reg_signaling"/>
</dbReference>
<dbReference type="RefSeq" id="WP_088482663.1">
    <property type="nucleotide sequence ID" value="NZ_NISI01000002.1"/>
</dbReference>